<evidence type="ECO:0000259" key="3">
    <source>
        <dbReference type="Pfam" id="PF07814"/>
    </source>
</evidence>
<dbReference type="Proteomes" id="UP000655225">
    <property type="component" value="Unassembled WGS sequence"/>
</dbReference>
<keyword evidence="5" id="KW-1185">Reference proteome</keyword>
<sequence length="952" mass="103384">MIVRTYARRNRCISRSYSESSFNGNVDDSFRESISQESSQEIHSVPFSSQESSPWSFDSELYGSNSSQGSLSVLPPRVPVGDLSLQGNGGVRKSKKPRNIKRESGVHKQQKSLISKGVRSLSMPATSTLMEAQEFGEMMEHVDEVNFALDGLRKGQQSRIRRASLLSLLSFCATAQQRRLLRTQGMAKTIVHAIMGLSFDDSPSNLAAAALFYVLASDDIVCLNGAVLFEFLSLIVLRSLELDPAHSSTTGQDEHHLDSPSCIRFLLKLLKPSMSDTTEDKALTIGCKLLALRKDPSILRDTTKKLDSSSAAIISKVQEILASCKEMKSRNGDVDGIGRPELSPKWIALLTMEKACLSTVSLEGGSTALRAGCIDSDTSGTVRKVGGNFKEKLRELGGLDAVFEVAGNCHSIIEESKNDLDPHCLALLLKCLKIMENATFLSKDNQNHLLGMDGDLHCKGSPLPFTRLIISAIKLLSGLSLLQSSSSLSNDEKPHCISDRMSCASEILLKEDHKAVTAFQVDKTSTFVSEVEWDRILSSNSSKRCCSTEKVSSRESSKVSQKRKWLSTSKSGYSVSSSETTSALAAGICSVKMRDNSSTSAPCNGISRSSNGGIANTSGLKINPSRNPTVTEDVMHGLLEDSQDPFAFDEDDFKPSTWDLLSRTQKVSRTQKSRVSVRELEDGCQPQLISSQQESSNGKIHESCEISCSSAIEEENSNLLTDCLLTAVKVLMNLTNDNLVGCQQIAACGGLETMSSLIICHFPSFSSCSSPLSQIKEDNLTSKSSINLHHQSDRHLTDQELDFLVAILGLLVNLVEKDSQNRSRLAAASISLPSSGGSEGEESRRDVIPLLCSIFLANQGAGEAAGEGRDLPWVSNMSDEAAVLQGEREAEKMIIESYAALVLAFLSTESKNVREAIACCLLDHNLEVLIPVLERFVVGISSDIKHDLTGNP</sequence>
<dbReference type="PANTHER" id="PTHR22100">
    <property type="entry name" value="WINGS APART-LIKE PROTEIN HOMOLOG"/>
    <property type="match status" value="1"/>
</dbReference>
<evidence type="ECO:0000256" key="2">
    <source>
        <dbReference type="SAM" id="MobiDB-lite"/>
    </source>
</evidence>
<dbReference type="InterPro" id="IPR039874">
    <property type="entry name" value="WAPL"/>
</dbReference>
<comment type="caution">
    <text evidence="4">The sequence shown here is derived from an EMBL/GenBank/DDBJ whole genome shotgun (WGS) entry which is preliminary data.</text>
</comment>
<protein>
    <recommendedName>
        <fullName evidence="3">Wings apart-like protein C-terminal domain-containing protein</fullName>
    </recommendedName>
</protein>
<evidence type="ECO:0000256" key="1">
    <source>
        <dbReference type="ARBA" id="ARBA00006854"/>
    </source>
</evidence>
<gene>
    <name evidence="4" type="ORF">HHK36_001904</name>
</gene>
<organism evidence="4 5">
    <name type="scientific">Tetracentron sinense</name>
    <name type="common">Spur-leaf</name>
    <dbReference type="NCBI Taxonomy" id="13715"/>
    <lineage>
        <taxon>Eukaryota</taxon>
        <taxon>Viridiplantae</taxon>
        <taxon>Streptophyta</taxon>
        <taxon>Embryophyta</taxon>
        <taxon>Tracheophyta</taxon>
        <taxon>Spermatophyta</taxon>
        <taxon>Magnoliopsida</taxon>
        <taxon>Trochodendrales</taxon>
        <taxon>Trochodendraceae</taxon>
        <taxon>Tetracentron</taxon>
    </lineage>
</organism>
<dbReference type="OrthoDB" id="78088at2759"/>
<accession>A0A835DRI7</accession>
<dbReference type="Pfam" id="PF07814">
    <property type="entry name" value="WAPL"/>
    <property type="match status" value="2"/>
</dbReference>
<dbReference type="AlphaFoldDB" id="A0A835DRI7"/>
<dbReference type="PANTHER" id="PTHR22100:SF13">
    <property type="entry name" value="WINGS APART-LIKE PROTEIN HOMOLOG"/>
    <property type="match status" value="1"/>
</dbReference>
<name>A0A835DRI7_TETSI</name>
<dbReference type="OMA" id="SEQDMIP"/>
<reference evidence="4 5" key="1">
    <citation type="submission" date="2020-04" db="EMBL/GenBank/DDBJ databases">
        <title>Plant Genome Project.</title>
        <authorList>
            <person name="Zhang R.-G."/>
        </authorList>
    </citation>
    <scope>NUCLEOTIDE SEQUENCE [LARGE SCALE GENOMIC DNA]</scope>
    <source>
        <strain evidence="4">YNK0</strain>
        <tissue evidence="4">Leaf</tissue>
    </source>
</reference>
<dbReference type="InterPro" id="IPR011989">
    <property type="entry name" value="ARM-like"/>
</dbReference>
<feature type="domain" description="Wings apart-like protein C-terminal" evidence="3">
    <location>
        <begin position="127"/>
        <end position="221"/>
    </location>
</feature>
<dbReference type="Gene3D" id="1.25.10.10">
    <property type="entry name" value="Leucine-rich Repeat Variant"/>
    <property type="match status" value="3"/>
</dbReference>
<comment type="similarity">
    <text evidence="1">Belongs to the WAPL family.</text>
</comment>
<feature type="domain" description="Wings apart-like protein C-terminal" evidence="3">
    <location>
        <begin position="247"/>
        <end position="821"/>
    </location>
</feature>
<feature type="region of interest" description="Disordered" evidence="2">
    <location>
        <begin position="18"/>
        <end position="51"/>
    </location>
</feature>
<evidence type="ECO:0000313" key="5">
    <source>
        <dbReference type="Proteomes" id="UP000655225"/>
    </source>
</evidence>
<proteinExistence type="inferred from homology"/>
<feature type="region of interest" description="Disordered" evidence="2">
    <location>
        <begin position="82"/>
        <end position="111"/>
    </location>
</feature>
<dbReference type="EMBL" id="JABCRI010000001">
    <property type="protein sequence ID" value="KAF8413908.1"/>
    <property type="molecule type" value="Genomic_DNA"/>
</dbReference>
<dbReference type="InterPro" id="IPR022771">
    <property type="entry name" value="WAPL_C"/>
</dbReference>
<evidence type="ECO:0000313" key="4">
    <source>
        <dbReference type="EMBL" id="KAF8413908.1"/>
    </source>
</evidence>
<feature type="compositionally biased region" description="Low complexity" evidence="2">
    <location>
        <begin position="32"/>
        <end position="42"/>
    </location>
</feature>